<keyword evidence="3" id="KW-1185">Reference proteome</keyword>
<organism evidence="2 3">
    <name type="scientific">Bartonella taylorii 8TBB</name>
    <dbReference type="NCBI Taxonomy" id="1094560"/>
    <lineage>
        <taxon>Bacteria</taxon>
        <taxon>Pseudomonadati</taxon>
        <taxon>Pseudomonadota</taxon>
        <taxon>Alphaproteobacteria</taxon>
        <taxon>Hyphomicrobiales</taxon>
        <taxon>Bartonellaceae</taxon>
        <taxon>Bartonella</taxon>
    </lineage>
</organism>
<name>A0A9P2W352_BARTA</name>
<dbReference type="NCBIfam" id="TIGR00697">
    <property type="entry name" value="queuosine precursor transporter"/>
    <property type="match status" value="1"/>
</dbReference>
<evidence type="ECO:0000313" key="2">
    <source>
        <dbReference type="EMBL" id="EJF97126.1"/>
    </source>
</evidence>
<comment type="similarity">
    <text evidence="1">Belongs to the vitamin uptake transporter (VUT/ECF) (TC 2.A.88) family. Q precursor transporter subfamily.</text>
</comment>
<reference evidence="2 3" key="1">
    <citation type="submission" date="2012-03" db="EMBL/GenBank/DDBJ databases">
        <title>The Genome Sequence of Bartonella taylorii 8TBB.</title>
        <authorList>
            <consortium name="The Broad Institute Genome Sequencing Platform"/>
            <consortium name="The Broad Institute Genome Sequencing Center for Infectious Disease"/>
            <person name="Feldgarden M."/>
            <person name="Kirby J."/>
            <person name="Kosoy M."/>
            <person name="Birtles R."/>
            <person name="Probert W.S."/>
            <person name="Chiaraviglio L."/>
            <person name="Young S.K."/>
            <person name="Zeng Q."/>
            <person name="Gargeya S."/>
            <person name="Fitzgerald M."/>
            <person name="Haas B."/>
            <person name="Abouelleil A."/>
            <person name="Alvarado L."/>
            <person name="Arachchi H.M."/>
            <person name="Berlin A."/>
            <person name="Chapman S.B."/>
            <person name="Gearin G."/>
            <person name="Goldberg J."/>
            <person name="Griggs A."/>
            <person name="Gujja S."/>
            <person name="Hansen M."/>
            <person name="Heiman D."/>
            <person name="Howarth C."/>
            <person name="Larimer J."/>
            <person name="Lui A."/>
            <person name="MacDonald P.J.P."/>
            <person name="McCowen C."/>
            <person name="Montmayeur A."/>
            <person name="Murphy C."/>
            <person name="Neiman D."/>
            <person name="Pearson M."/>
            <person name="Priest M."/>
            <person name="Roberts A."/>
            <person name="Saif S."/>
            <person name="Shea T."/>
            <person name="Sisk P."/>
            <person name="Stolte C."/>
            <person name="Sykes S."/>
            <person name="Wortman J."/>
            <person name="Nusbaum C."/>
            <person name="Birren B."/>
        </authorList>
    </citation>
    <scope>NUCLEOTIDE SEQUENCE [LARGE SCALE GENOMIC DNA]</scope>
    <source>
        <strain evidence="2 3">8TBB</strain>
    </source>
</reference>
<keyword evidence="1" id="KW-1133">Transmembrane helix</keyword>
<dbReference type="HAMAP" id="MF_02088">
    <property type="entry name" value="Q_prec_transport"/>
    <property type="match status" value="1"/>
</dbReference>
<dbReference type="EMBL" id="AIMD01000013">
    <property type="protein sequence ID" value="EJF97126.1"/>
    <property type="molecule type" value="Genomic_DNA"/>
</dbReference>
<evidence type="ECO:0000256" key="1">
    <source>
        <dbReference type="HAMAP-Rule" id="MF_02088"/>
    </source>
</evidence>
<keyword evidence="1" id="KW-0812">Transmembrane</keyword>
<dbReference type="PANTHER" id="PTHR34300">
    <property type="entry name" value="QUEUOSINE PRECURSOR TRANSPORTER-RELATED"/>
    <property type="match status" value="1"/>
</dbReference>
<dbReference type="GO" id="GO:0005886">
    <property type="term" value="C:plasma membrane"/>
    <property type="evidence" value="ECO:0007669"/>
    <property type="project" value="UniProtKB-SubCell"/>
</dbReference>
<dbReference type="GO" id="GO:0022857">
    <property type="term" value="F:transmembrane transporter activity"/>
    <property type="evidence" value="ECO:0007669"/>
    <property type="project" value="UniProtKB-UniRule"/>
</dbReference>
<gene>
    <name evidence="2" type="ORF">ME9_00212</name>
</gene>
<dbReference type="Proteomes" id="UP000002648">
    <property type="component" value="Unassembled WGS sequence"/>
</dbReference>
<protein>
    <recommendedName>
        <fullName evidence="1">Probable queuosine precursor transporter</fullName>
        <shortName evidence="1">Q precursor transporter</shortName>
    </recommendedName>
</protein>
<dbReference type="PANTHER" id="PTHR34300:SF1">
    <property type="entry name" value="QUEUOSINE PRECURSOR TRANSPORTER"/>
    <property type="match status" value="1"/>
</dbReference>
<accession>A0A9P2W352</accession>
<dbReference type="InterPro" id="IPR003744">
    <property type="entry name" value="YhhQ"/>
</dbReference>
<feature type="transmembrane region" description="Helical" evidence="1">
    <location>
        <begin position="51"/>
        <end position="70"/>
    </location>
</feature>
<comment type="caution">
    <text evidence="2">The sequence shown here is derived from an EMBL/GenBank/DDBJ whole genome shotgun (WGS) entry which is preliminary data.</text>
</comment>
<feature type="transmembrane region" description="Helical" evidence="1">
    <location>
        <begin position="6"/>
        <end position="30"/>
    </location>
</feature>
<feature type="transmembrane region" description="Helical" evidence="1">
    <location>
        <begin position="164"/>
        <end position="184"/>
    </location>
</feature>
<dbReference type="Pfam" id="PF02592">
    <property type="entry name" value="Vut_1"/>
    <property type="match status" value="1"/>
</dbReference>
<comment type="function">
    <text evidence="1">Involved in the import of queuosine (Q) precursors, required for Q precursor salvage.</text>
</comment>
<feature type="transmembrane region" description="Helical" evidence="1">
    <location>
        <begin position="231"/>
        <end position="249"/>
    </location>
</feature>
<keyword evidence="1" id="KW-0813">Transport</keyword>
<feature type="transmembrane region" description="Helical" evidence="1">
    <location>
        <begin position="82"/>
        <end position="100"/>
    </location>
</feature>
<feature type="transmembrane region" description="Helical" evidence="1">
    <location>
        <begin position="134"/>
        <end position="152"/>
    </location>
</feature>
<keyword evidence="1" id="KW-1003">Cell membrane</keyword>
<keyword evidence="1" id="KW-0472">Membrane</keyword>
<sequence length="262" mass="29179">MSLIYYAAGLFVSFLWGHVLLVFYGLIGSITQVKKMSSARDSLLAQQERRFIAFSIFAMCLTVTASNVLVQYPVYWFGLNELLTYGAFTYPIAFLINDLTNRFYGPSAARRVVYAGFFAGFFVSWILATPRLAIASSLAFLFGQLLDIVVFTPLRRKTWWKAPLAAALVGSALDTVVFFALAFSNFFTFIDQMTGYANGSLMESVVFLGFELPVWLSLAFGDFLVKIVMSLLMLIPYGTILSAVGIPLYQNSKDDSSFVGRK</sequence>
<keyword evidence="1" id="KW-0997">Cell inner membrane</keyword>
<feature type="transmembrane region" description="Helical" evidence="1">
    <location>
        <begin position="112"/>
        <end position="128"/>
    </location>
</feature>
<comment type="caution">
    <text evidence="1">Lacks conserved residue(s) required for the propagation of feature annotation.</text>
</comment>
<evidence type="ECO:0000313" key="3">
    <source>
        <dbReference type="Proteomes" id="UP000002648"/>
    </source>
</evidence>
<feature type="transmembrane region" description="Helical" evidence="1">
    <location>
        <begin position="204"/>
        <end position="224"/>
    </location>
</feature>
<dbReference type="AlphaFoldDB" id="A0A9P2W352"/>
<proteinExistence type="inferred from homology"/>
<comment type="subcellular location">
    <subcellularLocation>
        <location evidence="1">Cell inner membrane</location>
        <topology evidence="1">Multi-pass membrane protein</topology>
    </subcellularLocation>
</comment>